<evidence type="ECO:0000256" key="4">
    <source>
        <dbReference type="ARBA" id="ARBA00017497"/>
    </source>
</evidence>
<dbReference type="GO" id="GO:0032259">
    <property type="term" value="P:methylation"/>
    <property type="evidence" value="ECO:0007669"/>
    <property type="project" value="UniProtKB-KW"/>
</dbReference>
<dbReference type="InterPro" id="IPR029063">
    <property type="entry name" value="SAM-dependent_MTases_sf"/>
</dbReference>
<keyword evidence="11" id="KW-1185">Reference proteome</keyword>
<accession>A0A4T0X5Q7</accession>
<dbReference type="EC" id="2.1.1.233" evidence="3 8"/>
<dbReference type="GO" id="GO:0018423">
    <property type="term" value="F:protein C-terminal leucine carboxyl O-methyltransferase activity"/>
    <property type="evidence" value="ECO:0007669"/>
    <property type="project" value="UniProtKB-EC"/>
</dbReference>
<evidence type="ECO:0000256" key="1">
    <source>
        <dbReference type="ARBA" id="ARBA00000724"/>
    </source>
</evidence>
<evidence type="ECO:0000313" key="10">
    <source>
        <dbReference type="EMBL" id="TID30623.1"/>
    </source>
</evidence>
<evidence type="ECO:0000256" key="5">
    <source>
        <dbReference type="ARBA" id="ARBA00022603"/>
    </source>
</evidence>
<evidence type="ECO:0000256" key="8">
    <source>
        <dbReference type="PIRNR" id="PIRNR016305"/>
    </source>
</evidence>
<dbReference type="EMBL" id="SELW01000129">
    <property type="protein sequence ID" value="TID30623.1"/>
    <property type="molecule type" value="Genomic_DNA"/>
</dbReference>
<organism evidence="10 11">
    <name type="scientific">Pichia inconspicua</name>
    <dbReference type="NCBI Taxonomy" id="52247"/>
    <lineage>
        <taxon>Eukaryota</taxon>
        <taxon>Fungi</taxon>
        <taxon>Dikarya</taxon>
        <taxon>Ascomycota</taxon>
        <taxon>Saccharomycotina</taxon>
        <taxon>Pichiomycetes</taxon>
        <taxon>Pichiales</taxon>
        <taxon>Pichiaceae</taxon>
        <taxon>Pichia</taxon>
    </lineage>
</organism>
<dbReference type="InterPro" id="IPR007213">
    <property type="entry name" value="Ppm1/Ppm2/Tcmp"/>
</dbReference>
<name>A0A4T0X5Q7_9ASCO</name>
<dbReference type="PIRSF" id="PIRSF016305">
    <property type="entry name" value="LCM_mtfrase"/>
    <property type="match status" value="1"/>
</dbReference>
<reference evidence="10 11" key="1">
    <citation type="journal article" date="2019" name="Front. Genet.">
        <title>Whole-Genome Sequencing of the Opportunistic Yeast Pathogen Candida inconspicua Uncovers Its Hybrid Origin.</title>
        <authorList>
            <person name="Mixao V."/>
            <person name="Hansen A.P."/>
            <person name="Saus E."/>
            <person name="Boekhout T."/>
            <person name="Lass-Florl C."/>
            <person name="Gabaldon T."/>
        </authorList>
    </citation>
    <scope>NUCLEOTIDE SEQUENCE [LARGE SCALE GENOMIC DNA]</scope>
    <source>
        <strain evidence="10 11">CBS 180</strain>
    </source>
</reference>
<protein>
    <recommendedName>
        <fullName evidence="4 8">Leucine carboxyl methyltransferase 1</fullName>
        <ecNumber evidence="3 8">2.1.1.233</ecNumber>
    </recommendedName>
</protein>
<dbReference type="STRING" id="52247.A0A4T0X5Q7"/>
<dbReference type="PANTHER" id="PTHR13600">
    <property type="entry name" value="LEUCINE CARBOXYL METHYLTRANSFERASE"/>
    <property type="match status" value="1"/>
</dbReference>
<keyword evidence="6 8" id="KW-0808">Transferase</keyword>
<dbReference type="AlphaFoldDB" id="A0A4T0X5Q7"/>
<evidence type="ECO:0000256" key="6">
    <source>
        <dbReference type="ARBA" id="ARBA00022679"/>
    </source>
</evidence>
<dbReference type="InterPro" id="IPR016651">
    <property type="entry name" value="LCMT1"/>
</dbReference>
<evidence type="ECO:0000256" key="2">
    <source>
        <dbReference type="ARBA" id="ARBA00010703"/>
    </source>
</evidence>
<evidence type="ECO:0000313" key="11">
    <source>
        <dbReference type="Proteomes" id="UP000307173"/>
    </source>
</evidence>
<dbReference type="OrthoDB" id="203237at2759"/>
<keyword evidence="7 8" id="KW-0949">S-adenosyl-L-methionine</keyword>
<feature type="binding site" evidence="9">
    <location>
        <position position="138"/>
    </location>
    <ligand>
        <name>S-adenosyl-L-methionine</name>
        <dbReference type="ChEBI" id="CHEBI:59789"/>
    </ligand>
</feature>
<sequence length="375" mass="43347">MSSLDADETIRLTDYDALSSRVSCYLKGYIPHDTFILHLVPLVLYYHLNSIDSEFKKFALTRKLKSQFFNFFSIPASNINQLLNVDEQFYFNKINRFTPLKSPMINRGTYLRTISISNKINDFLSSHTEQDIQIISLGAGNDTRVFNILPTFPNVTYFELDMDKTTRLKKLAILSSPLLSKQVGATNVETLPTNSLEINSFDPSLHTERYHLIPIDLRSLNESVDPGNIPHFTFIDNSKPTLIISECCICYLQKDESNSLIKFWHQWIQHGQFLVYEPLGGTQDNNSKYGEVMIKNLLGRGIHMDTLMTYGSVEAQQERFDNLVSSNTWCKSMKWVYENEIEQSEKDRISKLEMLDELEELNLINSHYCLIISKF</sequence>
<dbReference type="SUPFAM" id="SSF53335">
    <property type="entry name" value="S-adenosyl-L-methionine-dependent methyltransferases"/>
    <property type="match status" value="1"/>
</dbReference>
<comment type="caution">
    <text evidence="10">The sequence shown here is derived from an EMBL/GenBank/DDBJ whole genome shotgun (WGS) entry which is preliminary data.</text>
</comment>
<keyword evidence="5 8" id="KW-0489">Methyltransferase</keyword>
<evidence type="ECO:0000256" key="7">
    <source>
        <dbReference type="ARBA" id="ARBA00022691"/>
    </source>
</evidence>
<evidence type="ECO:0000256" key="3">
    <source>
        <dbReference type="ARBA" id="ARBA00012834"/>
    </source>
</evidence>
<dbReference type="Proteomes" id="UP000307173">
    <property type="component" value="Unassembled WGS sequence"/>
</dbReference>
<proteinExistence type="inferred from homology"/>
<dbReference type="Pfam" id="PF04072">
    <property type="entry name" value="LCM"/>
    <property type="match status" value="1"/>
</dbReference>
<comment type="similarity">
    <text evidence="2 8">Belongs to the methyltransferase superfamily. LCMT family.</text>
</comment>
<comment type="catalytic activity">
    <reaction evidence="1 8">
        <text>[phosphatase 2A protein]-C-terminal L-leucine + S-adenosyl-L-methionine = [phosphatase 2A protein]-C-terminal L-leucine methyl ester + S-adenosyl-L-homocysteine</text>
        <dbReference type="Rhea" id="RHEA:48544"/>
        <dbReference type="Rhea" id="RHEA-COMP:12134"/>
        <dbReference type="Rhea" id="RHEA-COMP:12135"/>
        <dbReference type="ChEBI" id="CHEBI:57856"/>
        <dbReference type="ChEBI" id="CHEBI:59789"/>
        <dbReference type="ChEBI" id="CHEBI:90516"/>
        <dbReference type="ChEBI" id="CHEBI:90517"/>
        <dbReference type="EC" id="2.1.1.233"/>
    </reaction>
</comment>
<feature type="binding site" evidence="9">
    <location>
        <begin position="216"/>
        <end position="217"/>
    </location>
    <ligand>
        <name>S-adenosyl-L-methionine</name>
        <dbReference type="ChEBI" id="CHEBI:59789"/>
    </ligand>
</feature>
<dbReference type="PANTHER" id="PTHR13600:SF21">
    <property type="entry name" value="LEUCINE CARBOXYL METHYLTRANSFERASE 1"/>
    <property type="match status" value="1"/>
</dbReference>
<feature type="binding site" evidence="9">
    <location>
        <position position="246"/>
    </location>
    <ligand>
        <name>S-adenosyl-L-methionine</name>
        <dbReference type="ChEBI" id="CHEBI:59789"/>
    </ligand>
</feature>
<comment type="function">
    <text evidence="8">Methylates the carboxyl group of the C-terminal leucine residue of protein phosphatase 2A catalytic subunits to form alpha-leucine ester residues.</text>
</comment>
<evidence type="ECO:0000256" key="9">
    <source>
        <dbReference type="PIRSR" id="PIRSR016305-1"/>
    </source>
</evidence>
<gene>
    <name evidence="10" type="ORF">CANINC_000778</name>
</gene>
<feature type="binding site" evidence="9">
    <location>
        <position position="112"/>
    </location>
    <ligand>
        <name>S-adenosyl-L-methionine</name>
        <dbReference type="ChEBI" id="CHEBI:59789"/>
    </ligand>
</feature>
<dbReference type="Gene3D" id="3.40.50.150">
    <property type="entry name" value="Vaccinia Virus protein VP39"/>
    <property type="match status" value="1"/>
</dbReference>